<comment type="caution">
    <text evidence="3">The sequence shown here is derived from an EMBL/GenBank/DDBJ whole genome shotgun (WGS) entry which is preliminary data.</text>
</comment>
<evidence type="ECO:0000256" key="1">
    <source>
        <dbReference type="SAM" id="SignalP"/>
    </source>
</evidence>
<reference evidence="4" key="1">
    <citation type="journal article" date="2019" name="Int. J. Syst. Evol. Microbiol.">
        <title>The Global Catalogue of Microorganisms (GCM) 10K type strain sequencing project: providing services to taxonomists for standard genome sequencing and annotation.</title>
        <authorList>
            <consortium name="The Broad Institute Genomics Platform"/>
            <consortium name="The Broad Institute Genome Sequencing Center for Infectious Disease"/>
            <person name="Wu L."/>
            <person name="Ma J."/>
        </authorList>
    </citation>
    <scope>NUCLEOTIDE SEQUENCE [LARGE SCALE GENOMIC DNA]</scope>
    <source>
        <strain evidence="4">JCM 4087</strain>
    </source>
</reference>
<feature type="signal peptide" evidence="1">
    <location>
        <begin position="1"/>
        <end position="28"/>
    </location>
</feature>
<keyword evidence="4" id="KW-1185">Reference proteome</keyword>
<dbReference type="EMBL" id="JBHSPH010000001">
    <property type="protein sequence ID" value="MFC5860952.1"/>
    <property type="molecule type" value="Genomic_DNA"/>
</dbReference>
<keyword evidence="1" id="KW-0732">Signal</keyword>
<gene>
    <name evidence="3" type="ORF">ACFPT7_01455</name>
</gene>
<dbReference type="Proteomes" id="UP001596091">
    <property type="component" value="Unassembled WGS sequence"/>
</dbReference>
<protein>
    <submittedName>
        <fullName evidence="3">DUF1080 domain-containing protein</fullName>
    </submittedName>
</protein>
<name>A0ABW1ECH3_9BACT</name>
<accession>A0ABW1ECH3</accession>
<dbReference type="Gene3D" id="2.60.120.560">
    <property type="entry name" value="Exo-inulinase, domain 1"/>
    <property type="match status" value="1"/>
</dbReference>
<organism evidence="3 4">
    <name type="scientific">Acidicapsa dinghuensis</name>
    <dbReference type="NCBI Taxonomy" id="2218256"/>
    <lineage>
        <taxon>Bacteria</taxon>
        <taxon>Pseudomonadati</taxon>
        <taxon>Acidobacteriota</taxon>
        <taxon>Terriglobia</taxon>
        <taxon>Terriglobales</taxon>
        <taxon>Acidobacteriaceae</taxon>
        <taxon>Acidicapsa</taxon>
    </lineage>
</organism>
<dbReference type="RefSeq" id="WP_263334778.1">
    <property type="nucleotide sequence ID" value="NZ_JAGSYH010000002.1"/>
</dbReference>
<dbReference type="Pfam" id="PF06439">
    <property type="entry name" value="3keto-disac_hyd"/>
    <property type="match status" value="1"/>
</dbReference>
<dbReference type="InterPro" id="IPR010496">
    <property type="entry name" value="AL/BT2_dom"/>
</dbReference>
<feature type="domain" description="3-keto-alpha-glucoside-1,2-lyase/3-keto-2-hydroxy-glucal hydratase" evidence="2">
    <location>
        <begin position="62"/>
        <end position="265"/>
    </location>
</feature>
<feature type="chain" id="PRO_5046753466" evidence="1">
    <location>
        <begin position="29"/>
        <end position="268"/>
    </location>
</feature>
<proteinExistence type="predicted"/>
<evidence type="ECO:0000313" key="4">
    <source>
        <dbReference type="Proteomes" id="UP001596091"/>
    </source>
</evidence>
<sequence>MRFNSSRPIALAALLAVAAPLLVQTAIAQQTEKMKPEDTEIWQPVPKVVTPGATCSSAPSDAIVLFDGKNEDEWVSAQDQTPAKWVVHDGILTVNKDHGVGNIETKRKFKDYQLHLEFRIPADIAGTGQGRGNSGVFLASTGPGDDGYELQVLDGYNNPTYVNGMVGSLYKQAIPLANPARKPGEWETYDVVWTAPRFNEDGSLKSPAFATVFLNGVLVENHFELKGETRYIGKPFYKAFDGAPIKLQAHGDKSEPLSFRNIWVREIE</sequence>
<evidence type="ECO:0000313" key="3">
    <source>
        <dbReference type="EMBL" id="MFC5860952.1"/>
    </source>
</evidence>
<evidence type="ECO:0000259" key="2">
    <source>
        <dbReference type="Pfam" id="PF06439"/>
    </source>
</evidence>